<accession>A0AAW7ZAK2</accession>
<reference evidence="2" key="2">
    <citation type="submission" date="2023-03" db="EMBL/GenBank/DDBJ databases">
        <authorList>
            <person name="Zhang Z."/>
        </authorList>
    </citation>
    <scope>NUCLEOTIDE SEQUENCE</scope>
    <source>
        <strain evidence="2">DSA</strain>
    </source>
</reference>
<protein>
    <recommendedName>
        <fullName evidence="4">DUF350 domain-containing protein</fullName>
    </recommendedName>
</protein>
<sequence length="67" mass="7473">MEKTMVAVSFFFVLLGSILLFLGIMGIFFMKVIARDHPWLEKQGQNIKIITAAGIIFLILGLLMATT</sequence>
<evidence type="ECO:0000313" key="3">
    <source>
        <dbReference type="Proteomes" id="UP001172911"/>
    </source>
</evidence>
<keyword evidence="1" id="KW-0812">Transmembrane</keyword>
<evidence type="ECO:0000256" key="1">
    <source>
        <dbReference type="SAM" id="Phobius"/>
    </source>
</evidence>
<reference evidence="2" key="1">
    <citation type="journal article" date="2023" name="J. Hazard. Mater.">
        <title>Anaerobic biodegradation of pyrene and benzo[a]pyrene by a new sulfate-reducing Desulforamulus aquiferis strain DSA.</title>
        <authorList>
            <person name="Zhang Z."/>
            <person name="Sun J."/>
            <person name="Gong X."/>
            <person name="Wang C."/>
            <person name="Wang H."/>
        </authorList>
    </citation>
    <scope>NUCLEOTIDE SEQUENCE</scope>
    <source>
        <strain evidence="2">DSA</strain>
    </source>
</reference>
<comment type="caution">
    <text evidence="2">The sequence shown here is derived from an EMBL/GenBank/DDBJ whole genome shotgun (WGS) entry which is preliminary data.</text>
</comment>
<feature type="transmembrane region" description="Helical" evidence="1">
    <location>
        <begin position="46"/>
        <end position="65"/>
    </location>
</feature>
<feature type="transmembrane region" description="Helical" evidence="1">
    <location>
        <begin position="6"/>
        <end position="34"/>
    </location>
</feature>
<gene>
    <name evidence="2" type="ORF">P6N53_04675</name>
</gene>
<dbReference type="EMBL" id="JARPTC010000005">
    <property type="protein sequence ID" value="MDO7786515.1"/>
    <property type="molecule type" value="Genomic_DNA"/>
</dbReference>
<proteinExistence type="predicted"/>
<name>A0AAW7ZAK2_9FIRM</name>
<organism evidence="2 3">
    <name type="scientific">Desulforamulus aquiferis</name>
    <dbReference type="NCBI Taxonomy" id="1397668"/>
    <lineage>
        <taxon>Bacteria</taxon>
        <taxon>Bacillati</taxon>
        <taxon>Bacillota</taxon>
        <taxon>Clostridia</taxon>
        <taxon>Eubacteriales</taxon>
        <taxon>Peptococcaceae</taxon>
        <taxon>Desulforamulus</taxon>
    </lineage>
</organism>
<dbReference type="Proteomes" id="UP001172911">
    <property type="component" value="Unassembled WGS sequence"/>
</dbReference>
<keyword evidence="3" id="KW-1185">Reference proteome</keyword>
<dbReference type="AlphaFoldDB" id="A0AAW7ZAK2"/>
<keyword evidence="1" id="KW-0472">Membrane</keyword>
<keyword evidence="1" id="KW-1133">Transmembrane helix</keyword>
<evidence type="ECO:0000313" key="2">
    <source>
        <dbReference type="EMBL" id="MDO7786515.1"/>
    </source>
</evidence>
<evidence type="ECO:0008006" key="4">
    <source>
        <dbReference type="Google" id="ProtNLM"/>
    </source>
</evidence>